<proteinExistence type="predicted"/>
<dbReference type="AlphaFoldDB" id="A0A382BYB0"/>
<dbReference type="PROSITE" id="PS51257">
    <property type="entry name" value="PROKAR_LIPOPROTEIN"/>
    <property type="match status" value="1"/>
</dbReference>
<dbReference type="EMBL" id="UINC01031947">
    <property type="protein sequence ID" value="SVB18788.1"/>
    <property type="molecule type" value="Genomic_DNA"/>
</dbReference>
<protein>
    <submittedName>
        <fullName evidence="1">Uncharacterized protein</fullName>
    </submittedName>
</protein>
<accession>A0A382BYB0</accession>
<sequence>MRYAILVLFSFMFMGCVGLYADSEIKTGSWTANSHKHTWRSQSWGFMEYPADEKKLTKFLAEQPLYKDCVAKNGHITQMYQDGMIGDLTLICQEKVKM</sequence>
<evidence type="ECO:0000313" key="1">
    <source>
        <dbReference type="EMBL" id="SVB18788.1"/>
    </source>
</evidence>
<gene>
    <name evidence="1" type="ORF">METZ01_LOCUS171642</name>
</gene>
<name>A0A382BYB0_9ZZZZ</name>
<organism evidence="1">
    <name type="scientific">marine metagenome</name>
    <dbReference type="NCBI Taxonomy" id="408172"/>
    <lineage>
        <taxon>unclassified sequences</taxon>
        <taxon>metagenomes</taxon>
        <taxon>ecological metagenomes</taxon>
    </lineage>
</organism>
<reference evidence="1" key="1">
    <citation type="submission" date="2018-05" db="EMBL/GenBank/DDBJ databases">
        <authorList>
            <person name="Lanie J.A."/>
            <person name="Ng W.-L."/>
            <person name="Kazmierczak K.M."/>
            <person name="Andrzejewski T.M."/>
            <person name="Davidsen T.M."/>
            <person name="Wayne K.J."/>
            <person name="Tettelin H."/>
            <person name="Glass J.I."/>
            <person name="Rusch D."/>
            <person name="Podicherti R."/>
            <person name="Tsui H.-C.T."/>
            <person name="Winkler M.E."/>
        </authorList>
    </citation>
    <scope>NUCLEOTIDE SEQUENCE</scope>
</reference>